<dbReference type="InterPro" id="IPR036259">
    <property type="entry name" value="MFS_trans_sf"/>
</dbReference>
<keyword evidence="1" id="KW-0472">Membrane</keyword>
<sequence>MYSRVDRSRYGQVSALWNLAYDGGWGLGALAFGAIVAGTGYSAAFALTAAVVALAVVPTLRSRR</sequence>
<evidence type="ECO:0008006" key="3">
    <source>
        <dbReference type="Google" id="ProtNLM"/>
    </source>
</evidence>
<name>A0AAU7TNK0_9ACTN</name>
<dbReference type="AlphaFoldDB" id="A0AAU7TNK0"/>
<dbReference type="EMBL" id="CP158165">
    <property type="protein sequence ID" value="XBV28236.1"/>
    <property type="molecule type" value="Genomic_DNA"/>
</dbReference>
<proteinExistence type="predicted"/>
<keyword evidence="1" id="KW-1133">Transmembrane helix</keyword>
<dbReference type="RefSeq" id="WP_350280989.1">
    <property type="nucleotide sequence ID" value="NZ_CP158165.1"/>
</dbReference>
<keyword evidence="1" id="KW-0812">Transmembrane</keyword>
<evidence type="ECO:0000313" key="2">
    <source>
        <dbReference type="EMBL" id="XBV28236.1"/>
    </source>
</evidence>
<evidence type="ECO:0000256" key="1">
    <source>
        <dbReference type="SAM" id="Phobius"/>
    </source>
</evidence>
<accession>A0AAU7TNK0</accession>
<reference evidence="2" key="1">
    <citation type="submission" date="2024-06" db="EMBL/GenBank/DDBJ databases">
        <title>Kribbella sp. strain HUAS MG21 genome sequences.</title>
        <authorList>
            <person name="Mo P."/>
        </authorList>
    </citation>
    <scope>NUCLEOTIDE SEQUENCE</scope>
    <source>
        <strain evidence="2">HUAS MG21</strain>
    </source>
</reference>
<gene>
    <name evidence="2" type="ORF">ABN611_17790</name>
</gene>
<protein>
    <recommendedName>
        <fullName evidence="3">MFS transporter</fullName>
    </recommendedName>
</protein>
<dbReference type="Gene3D" id="1.20.1250.20">
    <property type="entry name" value="MFS general substrate transporter like domains"/>
    <property type="match status" value="1"/>
</dbReference>
<dbReference type="SUPFAM" id="SSF103473">
    <property type="entry name" value="MFS general substrate transporter"/>
    <property type="match status" value="1"/>
</dbReference>
<feature type="transmembrane region" description="Helical" evidence="1">
    <location>
        <begin position="24"/>
        <end position="57"/>
    </location>
</feature>
<organism evidence="2">
    <name type="scientific">Kribbella sp. HUAS MG21</name>
    <dbReference type="NCBI Taxonomy" id="3160966"/>
    <lineage>
        <taxon>Bacteria</taxon>
        <taxon>Bacillati</taxon>
        <taxon>Actinomycetota</taxon>
        <taxon>Actinomycetes</taxon>
        <taxon>Propionibacteriales</taxon>
        <taxon>Kribbellaceae</taxon>
        <taxon>Kribbella</taxon>
    </lineage>
</organism>